<comment type="similarity">
    <text evidence="2">Belongs to the glycosyltransferase 2 family.</text>
</comment>
<evidence type="ECO:0000256" key="3">
    <source>
        <dbReference type="ARBA" id="ARBA00022676"/>
    </source>
</evidence>
<dbReference type="EMBL" id="CP094984">
    <property type="protein sequence ID" value="UON93689.1"/>
    <property type="molecule type" value="Genomic_DNA"/>
</dbReference>
<evidence type="ECO:0000256" key="5">
    <source>
        <dbReference type="SAM" id="MobiDB-lite"/>
    </source>
</evidence>
<evidence type="ECO:0000313" key="10">
    <source>
        <dbReference type="Proteomes" id="UP000829758"/>
    </source>
</evidence>
<evidence type="ECO:0000313" key="11">
    <source>
        <dbReference type="Proteomes" id="UP001155145"/>
    </source>
</evidence>
<feature type="region of interest" description="Disordered" evidence="5">
    <location>
        <begin position="516"/>
        <end position="537"/>
    </location>
</feature>
<dbReference type="PANTHER" id="PTHR43179:SF12">
    <property type="entry name" value="GALACTOFURANOSYLTRANSFERASE GLFT2"/>
    <property type="match status" value="1"/>
</dbReference>
<evidence type="ECO:0000313" key="8">
    <source>
        <dbReference type="EMBL" id="MCC3274021.1"/>
    </source>
</evidence>
<feature type="domain" description="Galactofuranosyltransferase GlfT2 N-terminal" evidence="6">
    <location>
        <begin position="66"/>
        <end position="178"/>
    </location>
</feature>
<feature type="domain" description="Galactofuranosyltransferase-2 C-terminal" evidence="7">
    <location>
        <begin position="453"/>
        <end position="650"/>
    </location>
</feature>
<evidence type="ECO:0000259" key="7">
    <source>
        <dbReference type="Pfam" id="PF19320"/>
    </source>
</evidence>
<reference evidence="8" key="1">
    <citation type="submission" date="2021-10" db="EMBL/GenBank/DDBJ databases">
        <title>Novel species in genus Arthrobacter.</title>
        <authorList>
            <person name="Liu Y."/>
        </authorList>
    </citation>
    <scope>NUCLEOTIDE SEQUENCE</scope>
    <source>
        <strain evidence="10">zg-Y462</strain>
        <strain evidence="8">Zg-Y462</strain>
    </source>
</reference>
<dbReference type="Pfam" id="PF17994">
    <property type="entry name" value="Glft2_N"/>
    <property type="match status" value="1"/>
</dbReference>
<dbReference type="InterPro" id="IPR029044">
    <property type="entry name" value="Nucleotide-diphossugar_trans"/>
</dbReference>
<dbReference type="Gene3D" id="3.90.550.60">
    <property type="match status" value="1"/>
</dbReference>
<dbReference type="InterPro" id="IPR040492">
    <property type="entry name" value="GlfT2_N"/>
</dbReference>
<gene>
    <name evidence="8" type="ORF">LJ755_14955</name>
    <name evidence="9" type="ORF">MUK71_11615</name>
</gene>
<dbReference type="AlphaFoldDB" id="A0A9X1MAI4"/>
<keyword evidence="3 8" id="KW-0328">Glycosyltransferase</keyword>
<organism evidence="8 11">
    <name type="scientific">Arthrobacter zhangbolii</name>
    <dbReference type="NCBI Taxonomy" id="2886936"/>
    <lineage>
        <taxon>Bacteria</taxon>
        <taxon>Bacillati</taxon>
        <taxon>Actinomycetota</taxon>
        <taxon>Actinomycetes</taxon>
        <taxon>Micrococcales</taxon>
        <taxon>Micrococcaceae</taxon>
        <taxon>Arthrobacter</taxon>
    </lineage>
</organism>
<sequence length="655" mass="73040">MPGITAARPDEDSDAELRVLQRVVLPNDKDLDTLPLYIDSDTGKGGLDAENGRKQALTAPGRKLHPEDILSRSSVRVRPGERLSFGSYFNAFPASYWRRWTTVESVILRVGTVGEGTVVVYKSNARGAAQRVESRQVTGTESTVFDLTLAPFGDGGWYWFDLIADSDGMQLDSADWSAVSDKPAGSVTLGVTTFNRPDYCLNTIKAIQTDDGVREILDELIIVDQGNQKVSDEAGFDDVAKAMGSQLRIIVQGNLGGSGGFARNMSEAVKEGRSDYVMLLDDDIIVETEGILRAVAFADMCRKPTIVGGHMFDMYNKSVLNAYAEVVNQYKFRWGPVDGLANHDFALEGLRSSSILHRRWDADYNGWWMCLIPTRIIREIGLSLPVFIKWDDAEYSLRARSVGYATVSLPGAAVWHVSWADKDDSVDWQAYFHERNRLIATLLHSPYAKGGRILRESMNTDVKHLFSMQYYPQKARLMALRDVLQGPEKLHESLPAMMPKLRALRSEYSDSVVKQDPGAFPDPHMRKPPKKPISTKSPSLASLVPWAAKTILKQTVLPVAPESRENPQLVVANQDSKWWVLSKLDSAVVSNADGTGASWYQRDPKKVRSMLAEAAVLKAQLFAEWEQLSARYREALPEITSMESWQRTFDENPGK</sequence>
<dbReference type="Proteomes" id="UP000829758">
    <property type="component" value="Chromosome"/>
</dbReference>
<name>A0A9X1MAI4_9MICC</name>
<evidence type="ECO:0000256" key="4">
    <source>
        <dbReference type="ARBA" id="ARBA00022679"/>
    </source>
</evidence>
<comment type="pathway">
    <text evidence="1">Cell wall biogenesis; cell wall polysaccharide biosynthesis.</text>
</comment>
<proteinExistence type="inferred from homology"/>
<dbReference type="InterPro" id="IPR045699">
    <property type="entry name" value="GlfT2_C"/>
</dbReference>
<dbReference type="SUPFAM" id="SSF53448">
    <property type="entry name" value="Nucleotide-diphospho-sugar transferases"/>
    <property type="match status" value="1"/>
</dbReference>
<evidence type="ECO:0000313" key="9">
    <source>
        <dbReference type="EMBL" id="UON93689.1"/>
    </source>
</evidence>
<dbReference type="Pfam" id="PF19320">
    <property type="entry name" value="GlfT2_domain3"/>
    <property type="match status" value="1"/>
</dbReference>
<dbReference type="PANTHER" id="PTHR43179">
    <property type="entry name" value="RHAMNOSYLTRANSFERASE WBBL"/>
    <property type="match status" value="1"/>
</dbReference>
<evidence type="ECO:0000256" key="1">
    <source>
        <dbReference type="ARBA" id="ARBA00004776"/>
    </source>
</evidence>
<protein>
    <submittedName>
        <fullName evidence="8">Glycosyltransferase</fullName>
        <ecNumber evidence="8">2.4.-.-</ecNumber>
    </submittedName>
</protein>
<keyword evidence="4 8" id="KW-0808">Transferase</keyword>
<dbReference type="GO" id="GO:0016757">
    <property type="term" value="F:glycosyltransferase activity"/>
    <property type="evidence" value="ECO:0007669"/>
    <property type="project" value="UniProtKB-KW"/>
</dbReference>
<dbReference type="EMBL" id="JAJFZT010000010">
    <property type="protein sequence ID" value="MCC3274021.1"/>
    <property type="molecule type" value="Genomic_DNA"/>
</dbReference>
<accession>A0A9X1MAI4</accession>
<dbReference type="EC" id="2.4.-.-" evidence="8"/>
<evidence type="ECO:0000259" key="6">
    <source>
        <dbReference type="Pfam" id="PF17994"/>
    </source>
</evidence>
<evidence type="ECO:0000256" key="2">
    <source>
        <dbReference type="ARBA" id="ARBA00006739"/>
    </source>
</evidence>
<dbReference type="Proteomes" id="UP001155145">
    <property type="component" value="Unassembled WGS sequence"/>
</dbReference>
<feature type="region of interest" description="Disordered" evidence="5">
    <location>
        <begin position="42"/>
        <end position="63"/>
    </location>
</feature>
<dbReference type="Pfam" id="PF13641">
    <property type="entry name" value="Glyco_tranf_2_3"/>
    <property type="match status" value="1"/>
</dbReference>
<keyword evidence="10" id="KW-1185">Reference proteome</keyword>